<dbReference type="PANTHER" id="PTHR47525:SF1">
    <property type="entry name" value="OS07G0295200 PROTEIN"/>
    <property type="match status" value="1"/>
</dbReference>
<comment type="similarity">
    <text evidence="1">Belongs to the UPF0235 family.</text>
</comment>
<evidence type="ECO:0000313" key="3">
    <source>
        <dbReference type="EMBL" id="KAK9825691.1"/>
    </source>
</evidence>
<evidence type="ECO:0000313" key="4">
    <source>
        <dbReference type="Proteomes" id="UP001445335"/>
    </source>
</evidence>
<comment type="caution">
    <text evidence="3">The sequence shown here is derived from an EMBL/GenBank/DDBJ whole genome shotgun (WGS) entry which is preliminary data.</text>
</comment>
<dbReference type="InterPro" id="IPR053323">
    <property type="entry name" value="UPF0235"/>
</dbReference>
<dbReference type="Pfam" id="PF25809">
    <property type="entry name" value="STEEP1"/>
    <property type="match status" value="1"/>
</dbReference>
<dbReference type="Proteomes" id="UP001445335">
    <property type="component" value="Unassembled WGS sequence"/>
</dbReference>
<organism evidence="3 4">
    <name type="scientific">Elliptochloris bilobata</name>
    <dbReference type="NCBI Taxonomy" id="381761"/>
    <lineage>
        <taxon>Eukaryota</taxon>
        <taxon>Viridiplantae</taxon>
        <taxon>Chlorophyta</taxon>
        <taxon>core chlorophytes</taxon>
        <taxon>Trebouxiophyceae</taxon>
        <taxon>Trebouxiophyceae incertae sedis</taxon>
        <taxon>Elliptochloris clade</taxon>
        <taxon>Elliptochloris</taxon>
    </lineage>
</organism>
<proteinExistence type="inferred from homology"/>
<dbReference type="Gene3D" id="3.30.1200.10">
    <property type="entry name" value="YggU-like"/>
    <property type="match status" value="1"/>
</dbReference>
<dbReference type="EMBL" id="JALJOU010000071">
    <property type="protein sequence ID" value="KAK9825691.1"/>
    <property type="molecule type" value="Genomic_DNA"/>
</dbReference>
<accession>A0AAW1QW68</accession>
<dbReference type="AlphaFoldDB" id="A0AAW1QW68"/>
<evidence type="ECO:0000259" key="2">
    <source>
        <dbReference type="Pfam" id="PF25809"/>
    </source>
</evidence>
<dbReference type="InterPro" id="IPR003746">
    <property type="entry name" value="DUF167"/>
</dbReference>
<reference evidence="3 4" key="1">
    <citation type="journal article" date="2024" name="Nat. Commun.">
        <title>Phylogenomics reveals the evolutionary origins of lichenization in chlorophyte algae.</title>
        <authorList>
            <person name="Puginier C."/>
            <person name="Libourel C."/>
            <person name="Otte J."/>
            <person name="Skaloud P."/>
            <person name="Haon M."/>
            <person name="Grisel S."/>
            <person name="Petersen M."/>
            <person name="Berrin J.G."/>
            <person name="Delaux P.M."/>
            <person name="Dal Grande F."/>
            <person name="Keller J."/>
        </authorList>
    </citation>
    <scope>NUCLEOTIDE SEQUENCE [LARGE SCALE GENOMIC DNA]</scope>
    <source>
        <strain evidence="3 4">SAG 245.80</strain>
    </source>
</reference>
<dbReference type="PANTHER" id="PTHR47525">
    <property type="entry name" value="OS07G0295200 PROTEIN"/>
    <property type="match status" value="1"/>
</dbReference>
<protein>
    <recommendedName>
        <fullName evidence="2">STEEP1 domain-containing protein</fullName>
    </recommendedName>
</protein>
<dbReference type="Pfam" id="PF02594">
    <property type="entry name" value="DUF167"/>
    <property type="match status" value="1"/>
</dbReference>
<name>A0AAW1QW68_9CHLO</name>
<sequence length="232" mass="25851">MPRRTTLTYSSKDAPDVRSEQIYVYYCKFSGRHALTTNCDLRRAPRRRTDGSSVIDTQVYTAKLYTSDGGAKLIRRPEGHIEKQYRQNLGKLPIAYRSEPGGRFLYILSGALTTYSIEESQAGVEKAPVPPCILPVEDGTSQVSLEVDDRADRPTILKISADHVRIQIKSGISSEGAGEEILEFVRAVLGVRLSQLSLLRGESTRHKLLLVKGVLPAKLFDQLQAFMARARD</sequence>
<dbReference type="SUPFAM" id="SSF69786">
    <property type="entry name" value="YggU-like"/>
    <property type="match status" value="1"/>
</dbReference>
<keyword evidence="4" id="KW-1185">Reference proteome</keyword>
<feature type="domain" description="STEEP1" evidence="2">
    <location>
        <begin position="19"/>
        <end position="117"/>
    </location>
</feature>
<dbReference type="InterPro" id="IPR036591">
    <property type="entry name" value="YggU-like_sf"/>
</dbReference>
<evidence type="ECO:0000256" key="1">
    <source>
        <dbReference type="ARBA" id="ARBA00010364"/>
    </source>
</evidence>
<dbReference type="SMART" id="SM01152">
    <property type="entry name" value="DUF167"/>
    <property type="match status" value="1"/>
</dbReference>
<gene>
    <name evidence="3" type="ORF">WJX81_004753</name>
</gene>
<dbReference type="InterPro" id="IPR057965">
    <property type="entry name" value="STEEP1_dom"/>
</dbReference>